<keyword evidence="2" id="KW-1185">Reference proteome</keyword>
<protein>
    <submittedName>
        <fullName evidence="1">Uncharacterized protein</fullName>
    </submittedName>
</protein>
<dbReference type="EMBL" id="RQVQ01000012">
    <property type="protein sequence ID" value="RRJ91169.1"/>
    <property type="molecule type" value="Genomic_DNA"/>
</dbReference>
<dbReference type="Proteomes" id="UP000275719">
    <property type="component" value="Unassembled WGS sequence"/>
</dbReference>
<sequence length="687" mass="79744">MKLLYSLLLIILIGVDLKAQTNGSSNQDLDQLVIEYNALFFASKKLVEGVQKNSPSSDKEVLLKFIDQNENLVNKKASNLTLNGQNSISNIGLKWVSDFTHNFGLGGSDDEDIYFRSKVSTGLDWVILGEGSYFKHKNDLKLNQIENRKDSLELVLFKKSDVSEKKIETLKYIFDIQRIELLKKFAEFLKAKVVYTNNLFEAKLINLPEKLKIQNDYSKINNHIELSESYLSKDDNQTLLSEYGNIPNIDLDVLNIEKQELTDLLTLDSEIIELQKELIRKDRKNSDRPSLRTRVRYNVFNSEGAFNRSFASVGASLSVPIRFGKDQALEYKIESFDAKLELQRTKAKERLEKLHYDFYFQKNELKNLQNDVKYIEALIENETQVYEKHILNFSPEKYIDYSMQLLRKKLEILDVNQSISEYFVTYQLLSAPKSQLNDNVAIETILEEPIEIPLEDKKLAVATSTYLWSDTFKAETNQSLIEALNKNNIKMLFLSPGESNQEKLKDFVVQAKQNQVEVHRLIGENSYAKNQLGIKKLIRKINHLDKENFTGIHLDIEPHTFSDYRENIDSYVENMNTIFTLVNQWCEDNDVKLSVSVPMNLTEKNAKVLKKLNIKTYIMAYENVDQKKLLKRTEKLRNILKENFVWVLRLSDFENVEILNTALNELHNHGITEISYYDLSVLLNKNE</sequence>
<accession>A0A3P3WC23</accession>
<reference evidence="1 2" key="1">
    <citation type="submission" date="2018-11" db="EMBL/GenBank/DDBJ databases">
        <title>Flavobacterium sp. nov., YIM 102701-2 draft genome.</title>
        <authorList>
            <person name="Li G."/>
            <person name="Jiang Y."/>
        </authorList>
    </citation>
    <scope>NUCLEOTIDE SEQUENCE [LARGE SCALE GENOMIC DNA]</scope>
    <source>
        <strain evidence="1 2">YIM 102701-2</strain>
    </source>
</reference>
<dbReference type="AlphaFoldDB" id="A0A3P3WC23"/>
<comment type="caution">
    <text evidence="1">The sequence shown here is derived from an EMBL/GenBank/DDBJ whole genome shotgun (WGS) entry which is preliminary data.</text>
</comment>
<evidence type="ECO:0000313" key="2">
    <source>
        <dbReference type="Proteomes" id="UP000275719"/>
    </source>
</evidence>
<dbReference type="OrthoDB" id="5694214at2"/>
<organism evidence="1 2">
    <name type="scientific">Paenimyroides tangerinum</name>
    <dbReference type="NCBI Taxonomy" id="2488728"/>
    <lineage>
        <taxon>Bacteria</taxon>
        <taxon>Pseudomonadati</taxon>
        <taxon>Bacteroidota</taxon>
        <taxon>Flavobacteriia</taxon>
        <taxon>Flavobacteriales</taxon>
        <taxon>Flavobacteriaceae</taxon>
        <taxon>Paenimyroides</taxon>
    </lineage>
</organism>
<dbReference type="RefSeq" id="WP_125018609.1">
    <property type="nucleotide sequence ID" value="NZ_RQVQ01000012.1"/>
</dbReference>
<proteinExistence type="predicted"/>
<evidence type="ECO:0000313" key="1">
    <source>
        <dbReference type="EMBL" id="RRJ91169.1"/>
    </source>
</evidence>
<name>A0A3P3WC23_9FLAO</name>
<gene>
    <name evidence="1" type="ORF">EG240_06600</name>
</gene>